<name>A0ABU3FYM6_9GAMM</name>
<protein>
    <submittedName>
        <fullName evidence="2">Uncharacterized protein</fullName>
    </submittedName>
</protein>
<keyword evidence="3" id="KW-1185">Reference proteome</keyword>
<feature type="region of interest" description="Disordered" evidence="1">
    <location>
        <begin position="39"/>
        <end position="59"/>
    </location>
</feature>
<dbReference type="Proteomes" id="UP001249505">
    <property type="component" value="Unassembled WGS sequence"/>
</dbReference>
<organism evidence="2 3">
    <name type="scientific">Shewanella scandinavica</name>
    <dbReference type="NCBI Taxonomy" id="3063538"/>
    <lineage>
        <taxon>Bacteria</taxon>
        <taxon>Pseudomonadati</taxon>
        <taxon>Pseudomonadota</taxon>
        <taxon>Gammaproteobacteria</taxon>
        <taxon>Alteromonadales</taxon>
        <taxon>Shewanellaceae</taxon>
        <taxon>Shewanella</taxon>
    </lineage>
</organism>
<evidence type="ECO:0000313" key="2">
    <source>
        <dbReference type="EMBL" id="MDT3280481.1"/>
    </source>
</evidence>
<accession>A0ABU3FYM6</accession>
<comment type="caution">
    <text evidence="2">The sequence shown here is derived from an EMBL/GenBank/DDBJ whole genome shotgun (WGS) entry which is preliminary data.</text>
</comment>
<reference evidence="2 3" key="1">
    <citation type="submission" date="2023-07" db="EMBL/GenBank/DDBJ databases">
        <title>Novel Shewanella species isolated from Baltic Sea sediments.</title>
        <authorList>
            <person name="Martin-Rodriguez A.J."/>
        </authorList>
    </citation>
    <scope>NUCLEOTIDE SEQUENCE [LARGE SCALE GENOMIC DNA]</scope>
    <source>
        <strain evidence="2 3">SP2S1-2</strain>
    </source>
</reference>
<evidence type="ECO:0000313" key="3">
    <source>
        <dbReference type="Proteomes" id="UP001249505"/>
    </source>
</evidence>
<dbReference type="RefSeq" id="WP_311899133.1">
    <property type="nucleotide sequence ID" value="NZ_JAUOES010000008.1"/>
</dbReference>
<evidence type="ECO:0000256" key="1">
    <source>
        <dbReference type="SAM" id="MobiDB-lite"/>
    </source>
</evidence>
<dbReference type="EMBL" id="JAUOES010000008">
    <property type="protein sequence ID" value="MDT3280481.1"/>
    <property type="molecule type" value="Genomic_DNA"/>
</dbReference>
<proteinExistence type="predicted"/>
<gene>
    <name evidence="2" type="ORF">Q4Q50_09300</name>
</gene>
<sequence length="59" mass="6674">MQLTDYAQSLVDYVNTHTRYGEIGSHMFLDSCLAPNWRQMQAPPDAPTVGTWDGVEDDE</sequence>